<reference evidence="1" key="1">
    <citation type="journal article" date="2014" name="Front. Microbiol.">
        <title>High frequency of phylogenetically diverse reductive dehalogenase-homologous genes in deep subseafloor sedimentary metagenomes.</title>
        <authorList>
            <person name="Kawai M."/>
            <person name="Futagami T."/>
            <person name="Toyoda A."/>
            <person name="Takaki Y."/>
            <person name="Nishi S."/>
            <person name="Hori S."/>
            <person name="Arai W."/>
            <person name="Tsubouchi T."/>
            <person name="Morono Y."/>
            <person name="Uchiyama I."/>
            <person name="Ito T."/>
            <person name="Fujiyama A."/>
            <person name="Inagaki F."/>
            <person name="Takami H."/>
        </authorList>
    </citation>
    <scope>NUCLEOTIDE SEQUENCE</scope>
    <source>
        <strain evidence="1">Expedition CK06-06</strain>
    </source>
</reference>
<organism evidence="1">
    <name type="scientific">marine sediment metagenome</name>
    <dbReference type="NCBI Taxonomy" id="412755"/>
    <lineage>
        <taxon>unclassified sequences</taxon>
        <taxon>metagenomes</taxon>
        <taxon>ecological metagenomes</taxon>
    </lineage>
</organism>
<sequence length="212" mass="22948">GSTLVAFWGAFAYMLTTQHHVLTANAPTGSTVLHSESAGAIVADQFKGGYAVLSWNPGLHRIKSNTGCGAGEAFTVTLEEATWRDFTVATDLTLYINEYRDVRMAHLEPLHQGFSTFVCVPLFDVTADYYFWGQTWGACLGMGNAAMGETSSERGVYFYLDGSVICQTEEVAGPGQAFQYAGEMLPYTGPKVAGVGVDVTNAMIFYNLHIKP</sequence>
<name>X1GGP0_9ZZZZ</name>
<protein>
    <submittedName>
        <fullName evidence="1">Uncharacterized protein</fullName>
    </submittedName>
</protein>
<accession>X1GGP0</accession>
<evidence type="ECO:0000313" key="1">
    <source>
        <dbReference type="EMBL" id="GAH57066.1"/>
    </source>
</evidence>
<comment type="caution">
    <text evidence="1">The sequence shown here is derived from an EMBL/GenBank/DDBJ whole genome shotgun (WGS) entry which is preliminary data.</text>
</comment>
<dbReference type="EMBL" id="BARU01017162">
    <property type="protein sequence ID" value="GAH57066.1"/>
    <property type="molecule type" value="Genomic_DNA"/>
</dbReference>
<dbReference type="AlphaFoldDB" id="X1GGP0"/>
<gene>
    <name evidence="1" type="ORF">S03H2_28481</name>
</gene>
<feature type="non-terminal residue" evidence="1">
    <location>
        <position position="1"/>
    </location>
</feature>
<proteinExistence type="predicted"/>